<reference evidence="1" key="1">
    <citation type="submission" date="2021-03" db="EMBL/GenBank/DDBJ databases">
        <title>Draft genome sequence of rust myrtle Austropuccinia psidii MF-1, a brazilian biotype.</title>
        <authorList>
            <person name="Quecine M.C."/>
            <person name="Pachon D.M.R."/>
            <person name="Bonatelli M.L."/>
            <person name="Correr F.H."/>
            <person name="Franceschini L.M."/>
            <person name="Leite T.F."/>
            <person name="Margarido G.R.A."/>
            <person name="Almeida C.A."/>
            <person name="Ferrarezi J.A."/>
            <person name="Labate C.A."/>
        </authorList>
    </citation>
    <scope>NUCLEOTIDE SEQUENCE</scope>
    <source>
        <strain evidence="1">MF-1</strain>
    </source>
</reference>
<comment type="caution">
    <text evidence="1">The sequence shown here is derived from an EMBL/GenBank/DDBJ whole genome shotgun (WGS) entry which is preliminary data.</text>
</comment>
<evidence type="ECO:0000313" key="1">
    <source>
        <dbReference type="EMBL" id="MBW0568044.1"/>
    </source>
</evidence>
<sequence length="124" mass="13764">YLDILSKVKPDKLPPHHTCDHHIKLEGSLPPAGVIYSLSNQDSDTLRAYISHNLEEGFICPSSSSTGAPVLFVKMKDGGLRLCVYYHKLNSFTRKSKYPVPHMNQLLTVFNCSSIFSNIDLSGA</sequence>
<dbReference type="EMBL" id="AVOT02081891">
    <property type="protein sequence ID" value="MBW0568044.1"/>
    <property type="molecule type" value="Genomic_DNA"/>
</dbReference>
<dbReference type="Gene3D" id="3.30.70.270">
    <property type="match status" value="1"/>
</dbReference>
<keyword evidence="2" id="KW-1185">Reference proteome</keyword>
<dbReference type="InterPro" id="IPR032567">
    <property type="entry name" value="RTL1-rel"/>
</dbReference>
<dbReference type="OrthoDB" id="115435at2759"/>
<dbReference type="PANTHER" id="PTHR15503">
    <property type="entry name" value="LDOC1 RELATED"/>
    <property type="match status" value="1"/>
</dbReference>
<dbReference type="PANTHER" id="PTHR15503:SF22">
    <property type="entry name" value="TRANSPOSON TY3-I GAG POLYPROTEIN"/>
    <property type="match status" value="1"/>
</dbReference>
<dbReference type="Proteomes" id="UP000765509">
    <property type="component" value="Unassembled WGS sequence"/>
</dbReference>
<dbReference type="AlphaFoldDB" id="A0A9Q3JUR5"/>
<dbReference type="InterPro" id="IPR043502">
    <property type="entry name" value="DNA/RNA_pol_sf"/>
</dbReference>
<dbReference type="Gene3D" id="3.10.10.10">
    <property type="entry name" value="HIV Type 1 Reverse Transcriptase, subunit A, domain 1"/>
    <property type="match status" value="1"/>
</dbReference>
<gene>
    <name evidence="1" type="ORF">O181_107759</name>
</gene>
<protein>
    <recommendedName>
        <fullName evidence="3">Reverse transcriptase</fullName>
    </recommendedName>
</protein>
<evidence type="ECO:0000313" key="2">
    <source>
        <dbReference type="Proteomes" id="UP000765509"/>
    </source>
</evidence>
<dbReference type="InterPro" id="IPR043128">
    <property type="entry name" value="Rev_trsase/Diguanyl_cyclase"/>
</dbReference>
<feature type="non-terminal residue" evidence="1">
    <location>
        <position position="1"/>
    </location>
</feature>
<accession>A0A9Q3JUR5</accession>
<proteinExistence type="predicted"/>
<organism evidence="1 2">
    <name type="scientific">Austropuccinia psidii MF-1</name>
    <dbReference type="NCBI Taxonomy" id="1389203"/>
    <lineage>
        <taxon>Eukaryota</taxon>
        <taxon>Fungi</taxon>
        <taxon>Dikarya</taxon>
        <taxon>Basidiomycota</taxon>
        <taxon>Pucciniomycotina</taxon>
        <taxon>Pucciniomycetes</taxon>
        <taxon>Pucciniales</taxon>
        <taxon>Sphaerophragmiaceae</taxon>
        <taxon>Austropuccinia</taxon>
    </lineage>
</organism>
<dbReference type="SUPFAM" id="SSF56672">
    <property type="entry name" value="DNA/RNA polymerases"/>
    <property type="match status" value="1"/>
</dbReference>
<evidence type="ECO:0008006" key="3">
    <source>
        <dbReference type="Google" id="ProtNLM"/>
    </source>
</evidence>
<name>A0A9Q3JUR5_9BASI</name>